<sequence>MPLREHVRVETTSFAPGELPLSARTLCVVSCLRIVTGAGIPLCLVGRVTAAFYNDRGLPVWSRRVLLCKIESFGHERDLVCHLAPTRIETKTSLLQRLPRVKKPLKSRKTSITNTSYTATNIAHLSHRYSHQQLIHHPLPPTLNPQYPTYLTPSNNRRIPSALPFGPSQPLAPVRSCPSPSSSGHWYTSFSPQERRWINTWQPS</sequence>
<protein>
    <submittedName>
        <fullName evidence="1">Uncharacterized protein</fullName>
    </submittedName>
</protein>
<dbReference type="EMBL" id="AZHB01000019">
    <property type="protein sequence ID" value="OAA57748.1"/>
    <property type="molecule type" value="Genomic_DNA"/>
</dbReference>
<evidence type="ECO:0000313" key="2">
    <source>
        <dbReference type="Proteomes" id="UP000076744"/>
    </source>
</evidence>
<reference evidence="1 2" key="1">
    <citation type="journal article" date="2016" name="Genome Biol. Evol.">
        <title>Divergent and convergent evolution of fungal pathogenicity.</title>
        <authorList>
            <person name="Shang Y."/>
            <person name="Xiao G."/>
            <person name="Zheng P."/>
            <person name="Cen K."/>
            <person name="Zhan S."/>
            <person name="Wang C."/>
        </authorList>
    </citation>
    <scope>NUCLEOTIDE SEQUENCE [LARGE SCALE GENOMIC DNA]</scope>
    <source>
        <strain evidence="1 2">ARSEF 2679</strain>
    </source>
</reference>
<proteinExistence type="predicted"/>
<dbReference type="AlphaFoldDB" id="A0A167QLI9"/>
<gene>
    <name evidence="1" type="ORF">ISF_06989</name>
</gene>
<dbReference type="Proteomes" id="UP000076744">
    <property type="component" value="Unassembled WGS sequence"/>
</dbReference>
<dbReference type="RefSeq" id="XP_018702238.1">
    <property type="nucleotide sequence ID" value="XM_018850593.1"/>
</dbReference>
<dbReference type="GeneID" id="30023281"/>
<dbReference type="OrthoDB" id="4866947at2759"/>
<name>A0A167QLI9_CORFA</name>
<organism evidence="1 2">
    <name type="scientific">Cordyceps fumosorosea (strain ARSEF 2679)</name>
    <name type="common">Isaria fumosorosea</name>
    <dbReference type="NCBI Taxonomy" id="1081104"/>
    <lineage>
        <taxon>Eukaryota</taxon>
        <taxon>Fungi</taxon>
        <taxon>Dikarya</taxon>
        <taxon>Ascomycota</taxon>
        <taxon>Pezizomycotina</taxon>
        <taxon>Sordariomycetes</taxon>
        <taxon>Hypocreomycetidae</taxon>
        <taxon>Hypocreales</taxon>
        <taxon>Cordycipitaceae</taxon>
        <taxon>Cordyceps</taxon>
    </lineage>
</organism>
<keyword evidence="2" id="KW-1185">Reference proteome</keyword>
<comment type="caution">
    <text evidence="1">The sequence shown here is derived from an EMBL/GenBank/DDBJ whole genome shotgun (WGS) entry which is preliminary data.</text>
</comment>
<evidence type="ECO:0000313" key="1">
    <source>
        <dbReference type="EMBL" id="OAA57748.1"/>
    </source>
</evidence>
<accession>A0A167QLI9</accession>